<dbReference type="AlphaFoldDB" id="A0A1M4SI36"/>
<reference evidence="2 3" key="1">
    <citation type="submission" date="2016-11" db="EMBL/GenBank/DDBJ databases">
        <authorList>
            <person name="Varghese N."/>
            <person name="Submissions S."/>
        </authorList>
    </citation>
    <scope>NUCLEOTIDE SEQUENCE [LARGE SCALE GENOMIC DNA]</scope>
    <source>
        <strain evidence="2 3">DSM 29341</strain>
    </source>
</reference>
<sequence>MFKRLLGMALVFGMAAAAPPASAQNCALRADVIAKLQQIYSEELAFGGLQNTRGGLTVMEVWASRATGTYTVLMTHANGISCIVAAGTDFFEVTPKAPAEGAPS</sequence>
<evidence type="ECO:0000313" key="3">
    <source>
        <dbReference type="Proteomes" id="UP000325134"/>
    </source>
</evidence>
<protein>
    <recommendedName>
        <fullName evidence="4">Lipoprotein</fullName>
    </recommendedName>
</protein>
<dbReference type="EMBL" id="FQVK01000001">
    <property type="protein sequence ID" value="SHE31860.1"/>
    <property type="molecule type" value="Genomic_DNA"/>
</dbReference>
<feature type="signal peptide" evidence="1">
    <location>
        <begin position="1"/>
        <end position="23"/>
    </location>
</feature>
<accession>A0A1M4SI36</accession>
<dbReference type="Proteomes" id="UP000325134">
    <property type="component" value="Unassembled WGS sequence"/>
</dbReference>
<evidence type="ECO:0000256" key="1">
    <source>
        <dbReference type="SAM" id="SignalP"/>
    </source>
</evidence>
<proteinExistence type="predicted"/>
<dbReference type="OrthoDB" id="9810895at2"/>
<name>A0A1M4SI36_9RHOB</name>
<dbReference type="RefSeq" id="WP_149774131.1">
    <property type="nucleotide sequence ID" value="NZ_FQVK01000001.1"/>
</dbReference>
<evidence type="ECO:0008006" key="4">
    <source>
        <dbReference type="Google" id="ProtNLM"/>
    </source>
</evidence>
<keyword evidence="3" id="KW-1185">Reference proteome</keyword>
<gene>
    <name evidence="2" type="ORF">SAMN05444279_101126</name>
</gene>
<keyword evidence="1" id="KW-0732">Signal</keyword>
<evidence type="ECO:0000313" key="2">
    <source>
        <dbReference type="EMBL" id="SHE31860.1"/>
    </source>
</evidence>
<feature type="chain" id="PRO_5013245659" description="Lipoprotein" evidence="1">
    <location>
        <begin position="24"/>
        <end position="104"/>
    </location>
</feature>
<organism evidence="2 3">
    <name type="scientific">Ruegeria intermedia</name>
    <dbReference type="NCBI Taxonomy" id="996115"/>
    <lineage>
        <taxon>Bacteria</taxon>
        <taxon>Pseudomonadati</taxon>
        <taxon>Pseudomonadota</taxon>
        <taxon>Alphaproteobacteria</taxon>
        <taxon>Rhodobacterales</taxon>
        <taxon>Roseobacteraceae</taxon>
        <taxon>Ruegeria</taxon>
    </lineage>
</organism>